<gene>
    <name evidence="1" type="ORF">ACCI49_21415</name>
</gene>
<accession>A0ABV4P5R5</accession>
<evidence type="ECO:0000313" key="2">
    <source>
        <dbReference type="Proteomes" id="UP001569428"/>
    </source>
</evidence>
<reference evidence="1 2" key="1">
    <citation type="submission" date="2024-08" db="EMBL/GenBank/DDBJ databases">
        <authorList>
            <person name="Ishaq N."/>
        </authorList>
    </citation>
    <scope>NUCLEOTIDE SEQUENCE [LARGE SCALE GENOMIC DNA]</scope>
    <source>
        <strain evidence="1 2">DSM 18651</strain>
    </source>
</reference>
<keyword evidence="2" id="KW-1185">Reference proteome</keyword>
<evidence type="ECO:0000313" key="1">
    <source>
        <dbReference type="EMBL" id="MFA0813456.1"/>
    </source>
</evidence>
<dbReference type="EMBL" id="JBGMEK010000096">
    <property type="protein sequence ID" value="MFA0813456.1"/>
    <property type="molecule type" value="Genomic_DNA"/>
</dbReference>
<protein>
    <submittedName>
        <fullName evidence="1">Uncharacterized protein</fullName>
    </submittedName>
</protein>
<name>A0ABV4P5R5_9GAMM</name>
<dbReference type="Proteomes" id="UP001569428">
    <property type="component" value="Unassembled WGS sequence"/>
</dbReference>
<sequence length="120" mass="13473">MPNRVVLVAALVALLGGTTYWGLQIRSPSDSHVDEYFSELQHEVINPKNEAGKVSLITDSKPVALPSDDEMLHQMQTLAEMEQEMFKADAQAAKAEQELYEMTGGTEEEFRSRYADILNR</sequence>
<proteinExistence type="predicted"/>
<comment type="caution">
    <text evidence="1">The sequence shown here is derived from an EMBL/GenBank/DDBJ whole genome shotgun (WGS) entry which is preliminary data.</text>
</comment>
<organism evidence="1 2">
    <name type="scientific">Microbulbifer epialgicus</name>
    <dbReference type="NCBI Taxonomy" id="393907"/>
    <lineage>
        <taxon>Bacteria</taxon>
        <taxon>Pseudomonadati</taxon>
        <taxon>Pseudomonadota</taxon>
        <taxon>Gammaproteobacteria</taxon>
        <taxon>Cellvibrionales</taxon>
        <taxon>Microbulbiferaceae</taxon>
        <taxon>Microbulbifer</taxon>
    </lineage>
</organism>
<dbReference type="RefSeq" id="WP_371841265.1">
    <property type="nucleotide sequence ID" value="NZ_JBGMEK010000096.1"/>
</dbReference>